<dbReference type="Pfam" id="PF01565">
    <property type="entry name" value="FAD_binding_4"/>
    <property type="match status" value="1"/>
</dbReference>
<dbReference type="InterPro" id="IPR016169">
    <property type="entry name" value="FAD-bd_PCMH_sub2"/>
</dbReference>
<accession>A0A223EP81</accession>
<dbReference type="SUPFAM" id="SSF56176">
    <property type="entry name" value="FAD-binding/transporter-associated domain-like"/>
    <property type="match status" value="1"/>
</dbReference>
<evidence type="ECO:0000256" key="5">
    <source>
        <dbReference type="ARBA" id="ARBA00023002"/>
    </source>
</evidence>
<dbReference type="Gene3D" id="3.30.70.2740">
    <property type="match status" value="1"/>
</dbReference>
<evidence type="ECO:0000256" key="3">
    <source>
        <dbReference type="ARBA" id="ARBA00022630"/>
    </source>
</evidence>
<dbReference type="InterPro" id="IPR036318">
    <property type="entry name" value="FAD-bd_PCMH-like_sf"/>
</dbReference>
<dbReference type="GO" id="GO:0071949">
    <property type="term" value="F:FAD binding"/>
    <property type="evidence" value="ECO:0007669"/>
    <property type="project" value="InterPro"/>
</dbReference>
<keyword evidence="5" id="KW-0560">Oxidoreductase</keyword>
<proteinExistence type="inferred from homology"/>
<dbReference type="Gene3D" id="1.10.45.10">
    <property type="entry name" value="Vanillyl-alcohol Oxidase, Chain A, domain 4"/>
    <property type="match status" value="1"/>
</dbReference>
<evidence type="ECO:0000259" key="6">
    <source>
        <dbReference type="PROSITE" id="PS51387"/>
    </source>
</evidence>
<name>A0A223EP81_9BACI</name>
<evidence type="ECO:0000313" key="7">
    <source>
        <dbReference type="EMBL" id="ASS97024.1"/>
    </source>
</evidence>
<dbReference type="SUPFAM" id="SSF55103">
    <property type="entry name" value="FAD-linked oxidases, C-terminal domain"/>
    <property type="match status" value="1"/>
</dbReference>
<reference evidence="7 8" key="1">
    <citation type="submission" date="2016-10" db="EMBL/GenBank/DDBJ databases">
        <title>The whole genome sequencing and assembly of Bacillus simplex DSM 1321 strain.</title>
        <authorList>
            <person name="Park M.-K."/>
            <person name="Lee Y.-J."/>
            <person name="Yi H."/>
            <person name="Bahn Y.-S."/>
            <person name="Kim J.F."/>
            <person name="Lee D.-W."/>
        </authorList>
    </citation>
    <scope>NUCLEOTIDE SEQUENCE [LARGE SCALE GENOMIC DNA]</scope>
    <source>
        <strain evidence="7 8">DSM 1321</strain>
    </source>
</reference>
<dbReference type="InterPro" id="IPR016166">
    <property type="entry name" value="FAD-bd_PCMH"/>
</dbReference>
<dbReference type="InterPro" id="IPR004113">
    <property type="entry name" value="FAD-bd_oxidored_4_C"/>
</dbReference>
<feature type="domain" description="FAD-binding PCMH-type" evidence="6">
    <location>
        <begin position="34"/>
        <end position="214"/>
    </location>
</feature>
<comment type="cofactor">
    <cofactor evidence="1">
        <name>FAD</name>
        <dbReference type="ChEBI" id="CHEBI:57692"/>
    </cofactor>
</comment>
<dbReference type="InterPro" id="IPR016164">
    <property type="entry name" value="FAD-linked_Oxase-like_C"/>
</dbReference>
<dbReference type="PANTHER" id="PTHR42934">
    <property type="entry name" value="GLYCOLATE OXIDASE SUBUNIT GLCD"/>
    <property type="match status" value="1"/>
</dbReference>
<organism evidence="7 8">
    <name type="scientific">Peribacillus simplex NBRC 15720 = DSM 1321</name>
    <dbReference type="NCBI Taxonomy" id="1349754"/>
    <lineage>
        <taxon>Bacteria</taxon>
        <taxon>Bacillati</taxon>
        <taxon>Bacillota</taxon>
        <taxon>Bacilli</taxon>
        <taxon>Bacillales</taxon>
        <taxon>Bacillaceae</taxon>
        <taxon>Peribacillus</taxon>
    </lineage>
</organism>
<dbReference type="InterPro" id="IPR051914">
    <property type="entry name" value="FAD-linked_OxidoTrans_Type4"/>
</dbReference>
<dbReference type="FunFam" id="3.30.70.2740:FF:000001">
    <property type="entry name" value="D-lactate dehydrogenase mitochondrial"/>
    <property type="match status" value="1"/>
</dbReference>
<dbReference type="RefSeq" id="WP_063233786.1">
    <property type="nucleotide sequence ID" value="NZ_BCVO01000012.1"/>
</dbReference>
<dbReference type="Proteomes" id="UP000214618">
    <property type="component" value="Chromosome"/>
</dbReference>
<dbReference type="FunFam" id="1.10.45.10:FF:000001">
    <property type="entry name" value="D-lactate dehydrogenase mitochondrial"/>
    <property type="match status" value="1"/>
</dbReference>
<evidence type="ECO:0000256" key="2">
    <source>
        <dbReference type="ARBA" id="ARBA00008000"/>
    </source>
</evidence>
<evidence type="ECO:0000256" key="4">
    <source>
        <dbReference type="ARBA" id="ARBA00022827"/>
    </source>
</evidence>
<evidence type="ECO:0000256" key="1">
    <source>
        <dbReference type="ARBA" id="ARBA00001974"/>
    </source>
</evidence>
<keyword evidence="3" id="KW-0285">Flavoprotein</keyword>
<dbReference type="PROSITE" id="PS51387">
    <property type="entry name" value="FAD_PCMH"/>
    <property type="match status" value="1"/>
</dbReference>
<dbReference type="OrthoDB" id="9767256at2"/>
<keyword evidence="4" id="KW-0274">FAD</keyword>
<dbReference type="Gene3D" id="3.30.465.10">
    <property type="match status" value="1"/>
</dbReference>
<sequence length="468" mass="50795">MKKEALDDLSQVIPGDRMFLDLAERYCYSYDASFGEYLPEIVVQPKNAEEISEVVKLANTHKIPVYPRGSGTSLSGGPLPVKGGMVLDMTLLRDKLIIDRENMLAIVSPGVITANIHKKAEEAGLFYPPDPSSSNVATIGGNLLENSSGPKGLKYGTTKEYVIGLEVVTPTGEIIRTGGKTVKNVTGYDLTRLIVGSEGTLGIVTEAIIRLIPKPLSKQTFVAHFNHLIDSGHAITSILSSGILPSALELMDNACIRAVESYRPSGLPLQAEAILIIEIDGHPLAIEEEINKCADICRTEGASYVKIAETEEERQTIWSARKLVSPAITQMGPTKISEDATVPRNQIPAMMEKLNNIREKYGLNLVVFGHAGDGNLHPNIITDKRNITEMKKVELAVSEIFEAAIELGGTLSGEHGIGTLKSPYMEMELGITGVNMMKKIKEAWDPNNILNPGKIFPDKGQTKVVLVT</sequence>
<dbReference type="Pfam" id="PF02913">
    <property type="entry name" value="FAD-oxidase_C"/>
    <property type="match status" value="1"/>
</dbReference>
<dbReference type="GeneID" id="56476225"/>
<evidence type="ECO:0000313" key="8">
    <source>
        <dbReference type="Proteomes" id="UP000214618"/>
    </source>
</evidence>
<dbReference type="PANTHER" id="PTHR42934:SF2">
    <property type="entry name" value="GLYCOLATE OXIDASE SUBUNIT GLCD"/>
    <property type="match status" value="1"/>
</dbReference>
<dbReference type="EMBL" id="CP017704">
    <property type="protein sequence ID" value="ASS97024.1"/>
    <property type="molecule type" value="Genomic_DNA"/>
</dbReference>
<dbReference type="InterPro" id="IPR006094">
    <property type="entry name" value="Oxid_FAD_bind_N"/>
</dbReference>
<dbReference type="GO" id="GO:0016491">
    <property type="term" value="F:oxidoreductase activity"/>
    <property type="evidence" value="ECO:0007669"/>
    <property type="project" value="UniProtKB-KW"/>
</dbReference>
<comment type="similarity">
    <text evidence="2">Belongs to the FAD-binding oxidoreductase/transferase type 4 family.</text>
</comment>
<dbReference type="InterPro" id="IPR016171">
    <property type="entry name" value="Vanillyl_alc_oxidase_C-sub2"/>
</dbReference>
<gene>
    <name evidence="7" type="ORF">BS1321_25875</name>
</gene>
<dbReference type="AlphaFoldDB" id="A0A223EP81"/>
<protein>
    <submittedName>
        <fullName evidence="7">Glycolate oxidase subunit GlcD</fullName>
    </submittedName>
</protein>